<evidence type="ECO:0000259" key="8">
    <source>
        <dbReference type="PROSITE" id="PS51175"/>
    </source>
</evidence>
<name>A0ABV6LY61_9ACTN</name>
<dbReference type="Gene3D" id="2.60.120.260">
    <property type="entry name" value="Galactose-binding domain-like"/>
    <property type="match status" value="1"/>
</dbReference>
<organism evidence="9 10">
    <name type="scientific">Phytohabitans kaempferiae</name>
    <dbReference type="NCBI Taxonomy" id="1620943"/>
    <lineage>
        <taxon>Bacteria</taxon>
        <taxon>Bacillati</taxon>
        <taxon>Actinomycetota</taxon>
        <taxon>Actinomycetes</taxon>
        <taxon>Micromonosporales</taxon>
        <taxon>Micromonosporaceae</taxon>
    </lineage>
</organism>
<dbReference type="Gene3D" id="2.80.10.50">
    <property type="match status" value="1"/>
</dbReference>
<dbReference type="RefSeq" id="WP_377247109.1">
    <property type="nucleotide sequence ID" value="NZ_JBHLUH010000008.1"/>
</dbReference>
<reference evidence="9 10" key="1">
    <citation type="submission" date="2024-09" db="EMBL/GenBank/DDBJ databases">
        <authorList>
            <person name="Sun Q."/>
            <person name="Mori K."/>
        </authorList>
    </citation>
    <scope>NUCLEOTIDE SEQUENCE [LARGE SCALE GENOMIC DNA]</scope>
    <source>
        <strain evidence="9 10">TBRC 3947</strain>
    </source>
</reference>
<dbReference type="InterPro" id="IPR052176">
    <property type="entry name" value="Glycosyl_Hydrlase_43_Enz"/>
</dbReference>
<protein>
    <submittedName>
        <fullName evidence="9">Carbohydrate-binding protein</fullName>
    </submittedName>
</protein>
<dbReference type="CDD" id="cd04084">
    <property type="entry name" value="CBM6_xylanase-like"/>
    <property type="match status" value="1"/>
</dbReference>
<dbReference type="PROSITE" id="PS51175">
    <property type="entry name" value="CBM6"/>
    <property type="match status" value="1"/>
</dbReference>
<evidence type="ECO:0000256" key="2">
    <source>
        <dbReference type="ARBA" id="ARBA00022651"/>
    </source>
</evidence>
<keyword evidence="4 7" id="KW-0378">Hydrolase</keyword>
<dbReference type="SUPFAM" id="SSF49785">
    <property type="entry name" value="Galactose-binding domain-like"/>
    <property type="match status" value="1"/>
</dbReference>
<evidence type="ECO:0000256" key="1">
    <source>
        <dbReference type="ARBA" id="ARBA00009865"/>
    </source>
</evidence>
<dbReference type="SMART" id="SM00458">
    <property type="entry name" value="RICIN"/>
    <property type="match status" value="1"/>
</dbReference>
<dbReference type="PANTHER" id="PTHR43772:SF2">
    <property type="entry name" value="PUTATIVE (AFU_ORTHOLOGUE AFUA_2G04480)-RELATED"/>
    <property type="match status" value="1"/>
</dbReference>
<evidence type="ECO:0000256" key="6">
    <source>
        <dbReference type="ARBA" id="ARBA00023295"/>
    </source>
</evidence>
<dbReference type="Gene3D" id="2.115.10.20">
    <property type="entry name" value="Glycosyl hydrolase domain, family 43"/>
    <property type="match status" value="1"/>
</dbReference>
<evidence type="ECO:0000313" key="10">
    <source>
        <dbReference type="Proteomes" id="UP001589867"/>
    </source>
</evidence>
<dbReference type="InterPro" id="IPR008979">
    <property type="entry name" value="Galactose-bd-like_sf"/>
</dbReference>
<dbReference type="SUPFAM" id="SSF50370">
    <property type="entry name" value="Ricin B-like lectins"/>
    <property type="match status" value="1"/>
</dbReference>
<feature type="domain" description="CBM6" evidence="8">
    <location>
        <begin position="111"/>
        <end position="234"/>
    </location>
</feature>
<feature type="non-terminal residue" evidence="9">
    <location>
        <position position="1"/>
    </location>
</feature>
<dbReference type="InterPro" id="IPR035992">
    <property type="entry name" value="Ricin_B-like_lectins"/>
</dbReference>
<evidence type="ECO:0000256" key="4">
    <source>
        <dbReference type="ARBA" id="ARBA00022801"/>
    </source>
</evidence>
<dbReference type="SMART" id="SM00606">
    <property type="entry name" value="CBD_IV"/>
    <property type="match status" value="1"/>
</dbReference>
<dbReference type="Proteomes" id="UP001589867">
    <property type="component" value="Unassembled WGS sequence"/>
</dbReference>
<dbReference type="EMBL" id="JBHLUH010000008">
    <property type="protein sequence ID" value="MFC0527355.1"/>
    <property type="molecule type" value="Genomic_DNA"/>
</dbReference>
<keyword evidence="2" id="KW-0624">Polysaccharide degradation</keyword>
<dbReference type="InterPro" id="IPR023296">
    <property type="entry name" value="Glyco_hydro_beta-prop_sf"/>
</dbReference>
<evidence type="ECO:0000313" key="9">
    <source>
        <dbReference type="EMBL" id="MFC0527355.1"/>
    </source>
</evidence>
<proteinExistence type="inferred from homology"/>
<accession>A0ABV6LY61</accession>
<keyword evidence="2" id="KW-0858">Xylan degradation</keyword>
<keyword evidence="10" id="KW-1185">Reference proteome</keyword>
<dbReference type="Pfam" id="PF04616">
    <property type="entry name" value="Glyco_hydro_43"/>
    <property type="match status" value="1"/>
</dbReference>
<dbReference type="InterPro" id="IPR005084">
    <property type="entry name" value="CBM6"/>
</dbReference>
<evidence type="ECO:0000256" key="5">
    <source>
        <dbReference type="ARBA" id="ARBA00023277"/>
    </source>
</evidence>
<gene>
    <name evidence="9" type="ORF">ACFFIA_06760</name>
</gene>
<dbReference type="CDD" id="cd00161">
    <property type="entry name" value="beta-trefoil_Ricin-like"/>
    <property type="match status" value="1"/>
</dbReference>
<keyword evidence="6 7" id="KW-0326">Glycosidase</keyword>
<evidence type="ECO:0000256" key="7">
    <source>
        <dbReference type="RuleBase" id="RU361187"/>
    </source>
</evidence>
<dbReference type="InterPro" id="IPR000772">
    <property type="entry name" value="Ricin_B_lectin"/>
</dbReference>
<keyword evidence="3" id="KW-0732">Signal</keyword>
<dbReference type="InterPro" id="IPR006584">
    <property type="entry name" value="Cellulose-bd_IV"/>
</dbReference>
<dbReference type="Pfam" id="PF00652">
    <property type="entry name" value="Ricin_B_lectin"/>
    <property type="match status" value="1"/>
</dbReference>
<evidence type="ECO:0000256" key="3">
    <source>
        <dbReference type="ARBA" id="ARBA00022729"/>
    </source>
</evidence>
<dbReference type="PROSITE" id="PS50231">
    <property type="entry name" value="RICIN_B_LECTIN"/>
    <property type="match status" value="1"/>
</dbReference>
<comment type="similarity">
    <text evidence="1 7">Belongs to the glycosyl hydrolase 43 family.</text>
</comment>
<keyword evidence="5" id="KW-0119">Carbohydrate metabolism</keyword>
<dbReference type="Pfam" id="PF03422">
    <property type="entry name" value="CBM_6"/>
    <property type="match status" value="1"/>
</dbReference>
<dbReference type="SUPFAM" id="SSF75005">
    <property type="entry name" value="Arabinanase/levansucrase/invertase"/>
    <property type="match status" value="1"/>
</dbReference>
<comment type="caution">
    <text evidence="9">The sequence shown here is derived from an EMBL/GenBank/DDBJ whole genome shotgun (WGS) entry which is preliminary data.</text>
</comment>
<sequence length="376" mass="39906">YKRNGMYYNIFAAECCSEFIAYSTATSATGPWTYRGTVMSRQGSSFTNHPGIVDFNGGSYFFYHNGALPGGGGFTRSVAVERFTYNSNGTIPTINMTTTGAPQIGTLNPYVRQEAETIAWSSGIETEPASSGSLNVWSIENGDYIKVKGVAFGTGASSFTARVASAAAGGNVELRLDSPTGPLVGRCTVPGTGGWQTWTNTSCSVSGATGTRDLYFRFTGGGGHLFNFDWWQFTGGTGPASYRIANRNSGQVVDVQSPNTADLAVIGQWASNGNAWQQWRFVDAGNGNVTLQSAHSGKCVDILNFSTADGAPVVQYTCHGGANQVFSWRSIGNGYYDLVNLNSNKCLNVVGGSTALGAALEQRTCTSANSMQWSRT</sequence>
<dbReference type="PANTHER" id="PTHR43772">
    <property type="entry name" value="ENDO-1,4-BETA-XYLANASE"/>
    <property type="match status" value="1"/>
</dbReference>
<dbReference type="InterPro" id="IPR006710">
    <property type="entry name" value="Glyco_hydro_43"/>
</dbReference>